<dbReference type="EMBL" id="JH816597">
    <property type="protein sequence ID" value="EKC21030.1"/>
    <property type="molecule type" value="Genomic_DNA"/>
</dbReference>
<dbReference type="AlphaFoldDB" id="K1PXC0"/>
<name>K1PXC0_MAGGI</name>
<accession>K1PXC0</accession>
<proteinExistence type="predicted"/>
<dbReference type="HOGENOM" id="CLU_795134_0_0_1"/>
<organism evidence="1">
    <name type="scientific">Magallana gigas</name>
    <name type="common">Pacific oyster</name>
    <name type="synonym">Crassostrea gigas</name>
    <dbReference type="NCBI Taxonomy" id="29159"/>
    <lineage>
        <taxon>Eukaryota</taxon>
        <taxon>Metazoa</taxon>
        <taxon>Spiralia</taxon>
        <taxon>Lophotrochozoa</taxon>
        <taxon>Mollusca</taxon>
        <taxon>Bivalvia</taxon>
        <taxon>Autobranchia</taxon>
        <taxon>Pteriomorphia</taxon>
        <taxon>Ostreida</taxon>
        <taxon>Ostreoidea</taxon>
        <taxon>Ostreidae</taxon>
        <taxon>Magallana</taxon>
    </lineage>
</organism>
<dbReference type="InParanoid" id="K1PXC0"/>
<protein>
    <submittedName>
        <fullName evidence="1">Uncharacterized protein</fullName>
    </submittedName>
</protein>
<reference evidence="1" key="1">
    <citation type="journal article" date="2012" name="Nature">
        <title>The oyster genome reveals stress adaptation and complexity of shell formation.</title>
        <authorList>
            <person name="Zhang G."/>
            <person name="Fang X."/>
            <person name="Guo X."/>
            <person name="Li L."/>
            <person name="Luo R."/>
            <person name="Xu F."/>
            <person name="Yang P."/>
            <person name="Zhang L."/>
            <person name="Wang X."/>
            <person name="Qi H."/>
            <person name="Xiong Z."/>
            <person name="Que H."/>
            <person name="Xie Y."/>
            <person name="Holland P.W."/>
            <person name="Paps J."/>
            <person name="Zhu Y."/>
            <person name="Wu F."/>
            <person name="Chen Y."/>
            <person name="Wang J."/>
            <person name="Peng C."/>
            <person name="Meng J."/>
            <person name="Yang L."/>
            <person name="Liu J."/>
            <person name="Wen B."/>
            <person name="Zhang N."/>
            <person name="Huang Z."/>
            <person name="Zhu Q."/>
            <person name="Feng Y."/>
            <person name="Mount A."/>
            <person name="Hedgecock D."/>
            <person name="Xu Z."/>
            <person name="Liu Y."/>
            <person name="Domazet-Loso T."/>
            <person name="Du Y."/>
            <person name="Sun X."/>
            <person name="Zhang S."/>
            <person name="Liu B."/>
            <person name="Cheng P."/>
            <person name="Jiang X."/>
            <person name="Li J."/>
            <person name="Fan D."/>
            <person name="Wang W."/>
            <person name="Fu W."/>
            <person name="Wang T."/>
            <person name="Wang B."/>
            <person name="Zhang J."/>
            <person name="Peng Z."/>
            <person name="Li Y."/>
            <person name="Li N."/>
            <person name="Wang J."/>
            <person name="Chen M."/>
            <person name="He Y."/>
            <person name="Tan F."/>
            <person name="Song X."/>
            <person name="Zheng Q."/>
            <person name="Huang R."/>
            <person name="Yang H."/>
            <person name="Du X."/>
            <person name="Chen L."/>
            <person name="Yang M."/>
            <person name="Gaffney P.M."/>
            <person name="Wang S."/>
            <person name="Luo L."/>
            <person name="She Z."/>
            <person name="Ming Y."/>
            <person name="Huang W."/>
            <person name="Zhang S."/>
            <person name="Huang B."/>
            <person name="Zhang Y."/>
            <person name="Qu T."/>
            <person name="Ni P."/>
            <person name="Miao G."/>
            <person name="Wang J."/>
            <person name="Wang Q."/>
            <person name="Steinberg C.E."/>
            <person name="Wang H."/>
            <person name="Li N."/>
            <person name="Qian L."/>
            <person name="Zhang G."/>
            <person name="Li Y."/>
            <person name="Yang H."/>
            <person name="Liu X."/>
            <person name="Wang J."/>
            <person name="Yin Y."/>
            <person name="Wang J."/>
        </authorList>
    </citation>
    <scope>NUCLEOTIDE SEQUENCE [LARGE SCALE GENOMIC DNA]</scope>
    <source>
        <strain evidence="1">05x7-T-G4-1.051#20</strain>
    </source>
</reference>
<gene>
    <name evidence="1" type="ORF">CGI_10004793</name>
</gene>
<sequence>MESCKVYLMNKQKENMNGFEVTGSITRVQSKTYFFENGSNVVTFSETDSSTTNEKSDGKYCLQRLNTQDSITLDESPFVSEIFVKHPDENNHSGAPLGGFLCSGYRSDGTFLHAFCTPRKDGILAKDLVVNREKDILVCVNGKMTLGSFEYDHEGVLELFWTLPLSTTISMVKYNRKSDTFTTMEFLLEWTKEDIIVKENSVKLMAQPPTVEALLFRRDFTSLAYQNGKLTLCKSANVMSDCAHHFIVRKTLDEGLYMVYTFQVQKDRSKFLGINGTKLDIVDETNDANIKKFRREEINKDVYLKPYGKDDMYVYYNKKEQVFELVTRKKVLKNEGFGCILPYWPNPRA</sequence>
<evidence type="ECO:0000313" key="1">
    <source>
        <dbReference type="EMBL" id="EKC21030.1"/>
    </source>
</evidence>